<sequence>MRQSQKSSRTRSRGRKPSNPLSRSYDSNGPDVKIRGTASHIAEKYQSLARDALASGDMVMSENYYQHAEHYLRIIAAAQSSSRDDARNNNSNSDQPSNSERPARAKPAPQPEITGDEPQPEISGFENTAVEMEVAVIEKSDEEPKPEEKPKRKRTPKAAADGDEDGKDEAPRRRRRTTYRSRKRPVAGEKDGEAAPAAPEAPQPVAAEE</sequence>
<gene>
    <name evidence="3" type="ORF">SAMN04488056_12525</name>
</gene>
<proteinExistence type="predicted"/>
<name>A0A1I5N3K9_9HYPH</name>
<dbReference type="InterPro" id="IPR025430">
    <property type="entry name" value="DUF4167"/>
</dbReference>
<dbReference type="OrthoDB" id="9816310at2"/>
<dbReference type="STRING" id="655353.SAMN04488056_12525"/>
<evidence type="ECO:0000256" key="1">
    <source>
        <dbReference type="SAM" id="MobiDB-lite"/>
    </source>
</evidence>
<evidence type="ECO:0000313" key="4">
    <source>
        <dbReference type="Proteomes" id="UP000199236"/>
    </source>
</evidence>
<feature type="region of interest" description="Disordered" evidence="1">
    <location>
        <begin position="79"/>
        <end position="209"/>
    </location>
</feature>
<dbReference type="AlphaFoldDB" id="A0A1I5N3K9"/>
<evidence type="ECO:0000313" key="3">
    <source>
        <dbReference type="EMBL" id="SFP16389.1"/>
    </source>
</evidence>
<dbReference type="EMBL" id="FOVR01000025">
    <property type="protein sequence ID" value="SFP16389.1"/>
    <property type="molecule type" value="Genomic_DNA"/>
</dbReference>
<evidence type="ECO:0000259" key="2">
    <source>
        <dbReference type="Pfam" id="PF13763"/>
    </source>
</evidence>
<dbReference type="RefSeq" id="WP_090075675.1">
    <property type="nucleotide sequence ID" value="NZ_FOVR01000025.1"/>
</dbReference>
<accession>A0A1I5N3K9</accession>
<protein>
    <recommendedName>
        <fullName evidence="2">DUF4167 domain-containing protein</fullName>
    </recommendedName>
</protein>
<dbReference type="Pfam" id="PF13763">
    <property type="entry name" value="DUF4167"/>
    <property type="match status" value="1"/>
</dbReference>
<feature type="domain" description="DUF4167" evidence="2">
    <location>
        <begin position="8"/>
        <end position="80"/>
    </location>
</feature>
<feature type="region of interest" description="Disordered" evidence="1">
    <location>
        <begin position="1"/>
        <end position="38"/>
    </location>
</feature>
<dbReference type="Proteomes" id="UP000199236">
    <property type="component" value="Unassembled WGS sequence"/>
</dbReference>
<feature type="compositionally biased region" description="Basic residues" evidence="1">
    <location>
        <begin position="172"/>
        <end position="185"/>
    </location>
</feature>
<feature type="compositionally biased region" description="Basic and acidic residues" evidence="1">
    <location>
        <begin position="136"/>
        <end position="150"/>
    </location>
</feature>
<organism evidence="3 4">
    <name type="scientific">Cohaesibacter marisflavi</name>
    <dbReference type="NCBI Taxonomy" id="655353"/>
    <lineage>
        <taxon>Bacteria</taxon>
        <taxon>Pseudomonadati</taxon>
        <taxon>Pseudomonadota</taxon>
        <taxon>Alphaproteobacteria</taxon>
        <taxon>Hyphomicrobiales</taxon>
        <taxon>Cohaesibacteraceae</taxon>
    </lineage>
</organism>
<feature type="compositionally biased region" description="Low complexity" evidence="1">
    <location>
        <begin position="194"/>
        <end position="209"/>
    </location>
</feature>
<reference evidence="3 4" key="1">
    <citation type="submission" date="2016-10" db="EMBL/GenBank/DDBJ databases">
        <authorList>
            <person name="de Groot N.N."/>
        </authorList>
    </citation>
    <scope>NUCLEOTIDE SEQUENCE [LARGE SCALE GENOMIC DNA]</scope>
    <source>
        <strain evidence="3 4">CGMCC 1.9157</strain>
    </source>
</reference>
<feature type="compositionally biased region" description="Low complexity" evidence="1">
    <location>
        <begin position="88"/>
        <end position="99"/>
    </location>
</feature>
<keyword evidence="4" id="KW-1185">Reference proteome</keyword>